<name>A0A944CNG5_9BACI</name>
<accession>A0A944CNG5</accession>
<reference evidence="3 4" key="1">
    <citation type="journal article" date="2021" name="Microorganisms">
        <title>Bacterial Dimethylsulfoniopropionate Biosynthesis in the East China Sea.</title>
        <authorList>
            <person name="Liu J."/>
            <person name="Zhang Y."/>
            <person name="Liu J."/>
            <person name="Zhong H."/>
            <person name="Williams B.T."/>
            <person name="Zheng Y."/>
            <person name="Curson A.R.J."/>
            <person name="Sun C."/>
            <person name="Sun H."/>
            <person name="Song D."/>
            <person name="Wagner Mackenzie B."/>
            <person name="Bermejo Martinez A."/>
            <person name="Todd J.D."/>
            <person name="Zhang X.H."/>
        </authorList>
    </citation>
    <scope>NUCLEOTIDE SEQUENCE [LARGE SCALE GENOMIC DNA]</scope>
    <source>
        <strain evidence="3 4">ESS08</strain>
    </source>
</reference>
<dbReference type="EMBL" id="QTKX01000002">
    <property type="protein sequence ID" value="MBS8265621.1"/>
    <property type="molecule type" value="Genomic_DNA"/>
</dbReference>
<evidence type="ECO:0000256" key="1">
    <source>
        <dbReference type="SAM" id="Phobius"/>
    </source>
</evidence>
<dbReference type="Proteomes" id="UP000761411">
    <property type="component" value="Unassembled WGS sequence"/>
</dbReference>
<dbReference type="AlphaFoldDB" id="A0A944CNG5"/>
<gene>
    <name evidence="3" type="ORF">DYI25_14425</name>
</gene>
<dbReference type="Pfam" id="PF14285">
    <property type="entry name" value="DUF4367"/>
    <property type="match status" value="1"/>
</dbReference>
<keyword evidence="1" id="KW-0472">Membrane</keyword>
<protein>
    <submittedName>
        <fullName evidence="3">DUF4367 domain-containing protein</fullName>
    </submittedName>
</protein>
<evidence type="ECO:0000313" key="3">
    <source>
        <dbReference type="EMBL" id="MBS8265621.1"/>
    </source>
</evidence>
<comment type="caution">
    <text evidence="3">The sequence shown here is derived from an EMBL/GenBank/DDBJ whole genome shotgun (WGS) entry which is preliminary data.</text>
</comment>
<evidence type="ECO:0000313" key="4">
    <source>
        <dbReference type="Proteomes" id="UP000761411"/>
    </source>
</evidence>
<evidence type="ECO:0000259" key="2">
    <source>
        <dbReference type="Pfam" id="PF14285"/>
    </source>
</evidence>
<organism evidence="3 4">
    <name type="scientific">Mesobacillus boroniphilus</name>
    <dbReference type="NCBI Taxonomy" id="308892"/>
    <lineage>
        <taxon>Bacteria</taxon>
        <taxon>Bacillati</taxon>
        <taxon>Bacillota</taxon>
        <taxon>Bacilli</taxon>
        <taxon>Bacillales</taxon>
        <taxon>Bacillaceae</taxon>
        <taxon>Mesobacillus</taxon>
    </lineage>
</organism>
<feature type="transmembrane region" description="Helical" evidence="1">
    <location>
        <begin position="46"/>
        <end position="68"/>
    </location>
</feature>
<keyword evidence="4" id="KW-1185">Reference proteome</keyword>
<keyword evidence="1" id="KW-0812">Transmembrane</keyword>
<dbReference type="RefSeq" id="WP_213370093.1">
    <property type="nucleotide sequence ID" value="NZ_QTKX01000002.1"/>
</dbReference>
<sequence length="492" mass="56942">MEEQLKKLKSGLKDELTGLEYNARMKRNVIRRFEEKEKHRGSWFRGVVPAGLSLALLVVFSLGIYWLVDSNYSKNLGETPPAKEEAPVAEAPEEEKPELIVPPYVPDGYVFKHTHTNEDLYEHLYIYGQNEGDYFAYIMRENKPDFPVPDTPIELAQGLNGHINKVSEEHIFLTWQDEGMYQIVERKGSMPESEFYKIAEAILKAKGHEPLLDELIREEEVVISFEEQQAVELLVKYNTLRKEVSEDATGEPGNKFVSYNSKEQLYQLFDSFMTRQAVEDYVEIRVYEENGGLYMDGMEDVRNFWSDKPYEFTKVSDSEYKLVQVQEGDMNGREIFFATFKNFSGVWKINTITTENDNSTPWLSSAGATDLLGDYHNRLEEIFKDAADAPDRKFKTYKSLEEINKNFADIATGDFLKKHLEDLVAEKPDGLYLVSDEAPSRYSYDFRSDLTRTSDTDYKLTQSQENNLYYTAEFVLQNGKWLINNIVTTQLN</sequence>
<proteinExistence type="predicted"/>
<feature type="domain" description="DUF4367" evidence="2">
    <location>
        <begin position="100"/>
        <end position="202"/>
    </location>
</feature>
<dbReference type="InterPro" id="IPR025377">
    <property type="entry name" value="DUF4367"/>
</dbReference>
<keyword evidence="1" id="KW-1133">Transmembrane helix</keyword>